<proteinExistence type="predicted"/>
<dbReference type="Proteomes" id="UP000311713">
    <property type="component" value="Unassembled WGS sequence"/>
</dbReference>
<comment type="caution">
    <text evidence="2">The sequence shown here is derived from an EMBL/GenBank/DDBJ whole genome shotgun (WGS) entry which is preliminary data.</text>
</comment>
<dbReference type="AlphaFoldDB" id="A0A5C4UVH8"/>
<dbReference type="PANTHER" id="PTHR46067:SF2">
    <property type="entry name" value="ACETYLTRANSFERASE, GNAT FAMILY PROTEIN, EXPRESSED"/>
    <property type="match status" value="1"/>
</dbReference>
<sequence>MFVVRRLTARHAAAVLAFERENRAFFAASVGDRGDAYFASFEERHRTLLAFQDAGTDHFHVVLDRAGAVWARVNVTEVGGGSAELGYRVAEAATGRGVATGAVREVCRRAGAEYGLRELRAVAAWDNVASRRVLARTGFVETGPALAGGRPGVGFLRVLDGAEGAGGGVNEVRGGPSGG</sequence>
<dbReference type="InterPro" id="IPR016181">
    <property type="entry name" value="Acyl_CoA_acyltransferase"/>
</dbReference>
<dbReference type="RefSeq" id="WP_139647207.1">
    <property type="nucleotide sequence ID" value="NZ_BAAAZS010000046.1"/>
</dbReference>
<keyword evidence="3" id="KW-1185">Reference proteome</keyword>
<protein>
    <submittedName>
        <fullName evidence="2">GNAT family N-acetyltransferase</fullName>
    </submittedName>
</protein>
<keyword evidence="2" id="KW-0808">Transferase</keyword>
<feature type="domain" description="N-acetyltransferase" evidence="1">
    <location>
        <begin position="2"/>
        <end position="162"/>
    </location>
</feature>
<gene>
    <name evidence="2" type="ORF">FH715_19775</name>
</gene>
<dbReference type="PANTHER" id="PTHR46067">
    <property type="entry name" value="ACYL-COA N-ACYLTRANSFERASES (NAT) SUPERFAMILY PROTEIN"/>
    <property type="match status" value="1"/>
</dbReference>
<dbReference type="Pfam" id="PF13302">
    <property type="entry name" value="Acetyltransf_3"/>
    <property type="match status" value="1"/>
</dbReference>
<evidence type="ECO:0000313" key="2">
    <source>
        <dbReference type="EMBL" id="TNM27654.1"/>
    </source>
</evidence>
<dbReference type="InterPro" id="IPR000182">
    <property type="entry name" value="GNAT_dom"/>
</dbReference>
<accession>A0A5C4UVH8</accession>
<dbReference type="SUPFAM" id="SSF55729">
    <property type="entry name" value="Acyl-CoA N-acyltransferases (Nat)"/>
    <property type="match status" value="1"/>
</dbReference>
<dbReference type="Gene3D" id="3.40.630.30">
    <property type="match status" value="1"/>
</dbReference>
<dbReference type="EMBL" id="VDGT01000016">
    <property type="protein sequence ID" value="TNM27654.1"/>
    <property type="molecule type" value="Genomic_DNA"/>
</dbReference>
<dbReference type="GO" id="GO:0016747">
    <property type="term" value="F:acyltransferase activity, transferring groups other than amino-acyl groups"/>
    <property type="evidence" value="ECO:0007669"/>
    <property type="project" value="InterPro"/>
</dbReference>
<organism evidence="2 3">
    <name type="scientific">Streptomyces sedi</name>
    <dbReference type="NCBI Taxonomy" id="555059"/>
    <lineage>
        <taxon>Bacteria</taxon>
        <taxon>Bacillati</taxon>
        <taxon>Actinomycetota</taxon>
        <taxon>Actinomycetes</taxon>
        <taxon>Kitasatosporales</taxon>
        <taxon>Streptomycetaceae</taxon>
        <taxon>Streptomyces</taxon>
    </lineage>
</organism>
<name>A0A5C4UVH8_9ACTN</name>
<reference evidence="2 3" key="1">
    <citation type="submission" date="2019-06" db="EMBL/GenBank/DDBJ databases">
        <title>Draft genome of Streptomyces sedi sp. JCM16909.</title>
        <authorList>
            <person name="Klykleung N."/>
            <person name="Tanasupawat S."/>
            <person name="Kudo T."/>
            <person name="Yuki M."/>
            <person name="Ohkuma M."/>
        </authorList>
    </citation>
    <scope>NUCLEOTIDE SEQUENCE [LARGE SCALE GENOMIC DNA]</scope>
    <source>
        <strain evidence="2 3">JCM 16909</strain>
    </source>
</reference>
<dbReference type="OrthoDB" id="5125488at2"/>
<dbReference type="PROSITE" id="PS51186">
    <property type="entry name" value="GNAT"/>
    <property type="match status" value="1"/>
</dbReference>
<evidence type="ECO:0000259" key="1">
    <source>
        <dbReference type="PROSITE" id="PS51186"/>
    </source>
</evidence>
<evidence type="ECO:0000313" key="3">
    <source>
        <dbReference type="Proteomes" id="UP000311713"/>
    </source>
</evidence>